<feature type="compositionally biased region" description="Basic and acidic residues" evidence="4">
    <location>
        <begin position="472"/>
        <end position="483"/>
    </location>
</feature>
<dbReference type="InterPro" id="IPR004193">
    <property type="entry name" value="Glyco_hydro_13_N"/>
</dbReference>
<evidence type="ECO:0000256" key="4">
    <source>
        <dbReference type="SAM" id="MobiDB-lite"/>
    </source>
</evidence>
<dbReference type="OrthoDB" id="3236218at2"/>
<feature type="domain" description="Glycosyl hydrolase family 13 catalytic" evidence="5">
    <location>
        <begin position="167"/>
        <end position="575"/>
    </location>
</feature>
<dbReference type="SMART" id="SM00642">
    <property type="entry name" value="Aamy"/>
    <property type="match status" value="1"/>
</dbReference>
<dbReference type="CDD" id="cd02856">
    <property type="entry name" value="E_set_GDE_Isoamylase_N"/>
    <property type="match status" value="1"/>
</dbReference>
<dbReference type="InterPro" id="IPR013780">
    <property type="entry name" value="Glyco_hydro_b"/>
</dbReference>
<dbReference type="SUPFAM" id="SSF51445">
    <property type="entry name" value="(Trans)glycosidases"/>
    <property type="match status" value="1"/>
</dbReference>
<dbReference type="NCBIfam" id="TIGR02100">
    <property type="entry name" value="glgX_debranch"/>
    <property type="match status" value="1"/>
</dbReference>
<dbReference type="RefSeq" id="WP_111396660.1">
    <property type="nucleotide sequence ID" value="NZ_QKYU01000002.1"/>
</dbReference>
<dbReference type="PANTHER" id="PTHR43002">
    <property type="entry name" value="GLYCOGEN DEBRANCHING ENZYME"/>
    <property type="match status" value="1"/>
</dbReference>
<evidence type="ECO:0000259" key="5">
    <source>
        <dbReference type="SMART" id="SM00642"/>
    </source>
</evidence>
<accession>A0A2W7IX60</accession>
<dbReference type="AlphaFoldDB" id="A0A2W7IX60"/>
<dbReference type="Proteomes" id="UP000249688">
    <property type="component" value="Unassembled WGS sequence"/>
</dbReference>
<dbReference type="InterPro" id="IPR017853">
    <property type="entry name" value="GH"/>
</dbReference>
<dbReference type="Gene3D" id="2.60.40.10">
    <property type="entry name" value="Immunoglobulins"/>
    <property type="match status" value="1"/>
</dbReference>
<organism evidence="6 7">
    <name type="scientific">Humitalea rosea</name>
    <dbReference type="NCBI Taxonomy" id="990373"/>
    <lineage>
        <taxon>Bacteria</taxon>
        <taxon>Pseudomonadati</taxon>
        <taxon>Pseudomonadota</taxon>
        <taxon>Alphaproteobacteria</taxon>
        <taxon>Acetobacterales</taxon>
        <taxon>Roseomonadaceae</taxon>
        <taxon>Humitalea</taxon>
    </lineage>
</organism>
<feature type="compositionally biased region" description="Low complexity" evidence="4">
    <location>
        <begin position="484"/>
        <end position="493"/>
    </location>
</feature>
<dbReference type="Pfam" id="PF02922">
    <property type="entry name" value="CBM_48"/>
    <property type="match status" value="1"/>
</dbReference>
<dbReference type="GO" id="GO:0005980">
    <property type="term" value="P:glycogen catabolic process"/>
    <property type="evidence" value="ECO:0007669"/>
    <property type="project" value="InterPro"/>
</dbReference>
<evidence type="ECO:0000256" key="2">
    <source>
        <dbReference type="ARBA" id="ARBA00022801"/>
    </source>
</evidence>
<dbReference type="EMBL" id="QKYU01000002">
    <property type="protein sequence ID" value="PZW50520.1"/>
    <property type="molecule type" value="Genomic_DNA"/>
</dbReference>
<dbReference type="InterPro" id="IPR011837">
    <property type="entry name" value="Glycogen_debranch_GlgX"/>
</dbReference>
<dbReference type="InterPro" id="IPR006047">
    <property type="entry name" value="GH13_cat_dom"/>
</dbReference>
<dbReference type="GO" id="GO:0004135">
    <property type="term" value="F:amylo-alpha-1,6-glucosidase activity"/>
    <property type="evidence" value="ECO:0007669"/>
    <property type="project" value="InterPro"/>
</dbReference>
<feature type="region of interest" description="Disordered" evidence="4">
    <location>
        <begin position="472"/>
        <end position="499"/>
    </location>
</feature>
<evidence type="ECO:0000256" key="1">
    <source>
        <dbReference type="ARBA" id="ARBA00008061"/>
    </source>
</evidence>
<dbReference type="SUPFAM" id="SSF81296">
    <property type="entry name" value="E set domains"/>
    <property type="match status" value="1"/>
</dbReference>
<protein>
    <submittedName>
        <fullName evidence="6">Glycogen operon protein</fullName>
    </submittedName>
</protein>
<keyword evidence="3" id="KW-0326">Glycosidase</keyword>
<gene>
    <name evidence="6" type="ORF">C8P66_102208</name>
</gene>
<keyword evidence="2" id="KW-0378">Hydrolase</keyword>
<evidence type="ECO:0000313" key="6">
    <source>
        <dbReference type="EMBL" id="PZW50520.1"/>
    </source>
</evidence>
<dbReference type="InterPro" id="IPR044505">
    <property type="entry name" value="GlgX_Isoamylase_N_E_set"/>
</dbReference>
<sequence>MPRFPERLEAGRPYPLGAAFDGAGANFALFSAHAERVVLCLFDRNGRREMERFDLPECTDGVWHGYLPGIAPGRPYGYRVYGPYRPLEGHRFNPNKLLLDPYAKMLLGDVRWSDALYGYRIGAQRADLSFDRRDSAAAMPKAVLVAPQPAITTPRLNHSWRDTTIYETHVKGMTATLPEAAPHERGTFAALSDPRVIDHLKRIGVTAVELMPIHSFVDDRFLVQKGLRNYWGYSTLGFFAPEPRYLSRRDPDEARIAIRRFQAAGIEVILDVVYNHTAEGSEMGPTMSFRGIDNASYYRLLPDNPRYHINDTGTGNTFNLSHPRVIQLVMDSLRHWVTDYGVDGFRFDLCSNLGREPSGFDPGAGFFDALRQDPLLAQVKLIAEPWDIGPGGYQLGNHPPGFAEWNDRYRDGVRRFWRGDEGLRPELAARIAGSADLFDHGRRMAWASVNFIAAHDGFTLRDIVSYAERHNEANGEDNNDGHSENNSSNSGVEGETDNPDIRTHRARLARSILATVFVSHGTPMILMGDEAWRSQGGNNNAYCQDTPIGWMDWEAAVSEEGERMIAFTARLAELRRSYPILRSDLFLHGTEVAPGLPDISWFEADGGQIPPENWQDPQRRAFTLQLVGTAAGGGAFDIVRVLLNAHDGMIPFAVPAETPGGWQVLLDTDKPDTAPAAVGDVVDVAPGALVILAARTEVA</sequence>
<dbReference type="InterPro" id="IPR014756">
    <property type="entry name" value="Ig_E-set"/>
</dbReference>
<proteinExistence type="inferred from homology"/>
<dbReference type="Gene3D" id="2.60.40.1180">
    <property type="entry name" value="Golgi alpha-mannosidase II"/>
    <property type="match status" value="1"/>
</dbReference>
<dbReference type="SUPFAM" id="SSF51011">
    <property type="entry name" value="Glycosyl hydrolase domain"/>
    <property type="match status" value="1"/>
</dbReference>
<evidence type="ECO:0000256" key="3">
    <source>
        <dbReference type="ARBA" id="ARBA00023295"/>
    </source>
</evidence>
<evidence type="ECO:0000313" key="7">
    <source>
        <dbReference type="Proteomes" id="UP000249688"/>
    </source>
</evidence>
<dbReference type="InterPro" id="IPR013783">
    <property type="entry name" value="Ig-like_fold"/>
</dbReference>
<keyword evidence="7" id="KW-1185">Reference proteome</keyword>
<reference evidence="6 7" key="1">
    <citation type="submission" date="2018-06" db="EMBL/GenBank/DDBJ databases">
        <title>Genomic Encyclopedia of Archaeal and Bacterial Type Strains, Phase II (KMG-II): from individual species to whole genera.</title>
        <authorList>
            <person name="Goeker M."/>
        </authorList>
    </citation>
    <scope>NUCLEOTIDE SEQUENCE [LARGE SCALE GENOMIC DNA]</scope>
    <source>
        <strain evidence="6 7">DSM 24525</strain>
    </source>
</reference>
<comment type="caution">
    <text evidence="6">The sequence shown here is derived from an EMBL/GenBank/DDBJ whole genome shotgun (WGS) entry which is preliminary data.</text>
</comment>
<dbReference type="CDD" id="cd11326">
    <property type="entry name" value="AmyAc_Glg_debranch"/>
    <property type="match status" value="1"/>
</dbReference>
<name>A0A2W7IX60_9PROT</name>
<comment type="similarity">
    <text evidence="1">Belongs to the glycosyl hydrolase 13 family.</text>
</comment>
<dbReference type="Gene3D" id="3.20.20.80">
    <property type="entry name" value="Glycosidases"/>
    <property type="match status" value="1"/>
</dbReference>